<feature type="chain" id="PRO_5012286236" description="DotA/TraY family protein" evidence="3">
    <location>
        <begin position="28"/>
        <end position="760"/>
    </location>
</feature>
<sequence length="760" mass="81094">MKIKKLPFIMGQMILAYLIMAPALAFAQSSGATPESFEPGAQDLTHYILRSIFGEWTTGETVPLMGEAMRVLNIFALTFGTLMFSYVAVVGTLNTAQDGEALGRKWSTMWVPLRFVVGTALLVPLASGYSTIQHLILWLALVGGGAASQIWGAALDSFTSPDKAATMIQNSEDYRNTVKKLMRRVLKAEVCVAILNSQYKDSGQSFSPAFGMRGPQSSKVGNAAEWLSRGIVSVDVYHFKWGALNDLTGKDSDACGTLKTTTFVDAKVPSLSFGGVFGSSKSQDVPVSTGADEMAILKSYESIVNGQARGIQASSTYLRVIAEKLANPEPNQKIAPEFIENYLNYAVTAYLGAASPAATHIVQASESKLNKFIESSRTSGWLMASSSFFQMSRIRTAAINAMTSMPEFADRGDTSLSSKSMTGIAEGPMYEDLKAAEDFIIKSMPANEEAATWWNGGLGQFISSTIAEVFSFDPKNQKHALMQIKDTGDRILTTAGTAFTAGVAAYTAQAAAGGTLIGGATDLAVGWKSGIKAFFEVMGPMIFIGFTALFGVGVVMAFLLPMLPFMLSVGSILGWLMALFSAIVAAPIWIAGHLHPEGDGFAGKAVGGYMLLLETVTRPIFIIFGLIGAFVIIDPMLKLVAWLFQANMQGVQGNSETGLISIVMFAVIYVSITWTVTRQANQLIHSLSEKVYNWIGGQNAGYDQARDFGTAAQQSSSRAAGGATSGAQATLAAATKGIARRSQLQAPQSPPNRSSGNQEE</sequence>
<feature type="transmembrane region" description="Helical" evidence="2">
    <location>
        <begin position="572"/>
        <end position="591"/>
    </location>
</feature>
<feature type="compositionally biased region" description="Polar residues" evidence="1">
    <location>
        <begin position="742"/>
        <end position="760"/>
    </location>
</feature>
<feature type="transmembrane region" description="Helical" evidence="2">
    <location>
        <begin position="491"/>
        <end position="517"/>
    </location>
</feature>
<evidence type="ECO:0000256" key="2">
    <source>
        <dbReference type="SAM" id="Phobius"/>
    </source>
</evidence>
<gene>
    <name evidence="4" type="ORF">CBP36_19705</name>
</gene>
<accession>A0A240UJE3</accession>
<feature type="transmembrane region" description="Helical" evidence="2">
    <location>
        <begin position="74"/>
        <end position="96"/>
    </location>
</feature>
<evidence type="ECO:0008006" key="6">
    <source>
        <dbReference type="Google" id="ProtNLM"/>
    </source>
</evidence>
<evidence type="ECO:0000256" key="3">
    <source>
        <dbReference type="SAM" id="SignalP"/>
    </source>
</evidence>
<evidence type="ECO:0000256" key="1">
    <source>
        <dbReference type="SAM" id="MobiDB-lite"/>
    </source>
</evidence>
<feature type="transmembrane region" description="Helical" evidence="2">
    <location>
        <begin position="620"/>
        <end position="644"/>
    </location>
</feature>
<feature type="transmembrane region" description="Helical" evidence="2">
    <location>
        <begin position="537"/>
        <end position="560"/>
    </location>
</feature>
<dbReference type="RefSeq" id="WP_086928964.1">
    <property type="nucleotide sequence ID" value="NZ_CP021367.1"/>
</dbReference>
<name>A0A240UJE3_9BURK</name>
<feature type="transmembrane region" description="Helical" evidence="2">
    <location>
        <begin position="135"/>
        <end position="155"/>
    </location>
</feature>
<evidence type="ECO:0000313" key="4">
    <source>
        <dbReference type="EMBL" id="ART61193.1"/>
    </source>
</evidence>
<feature type="region of interest" description="Disordered" evidence="1">
    <location>
        <begin position="735"/>
        <end position="760"/>
    </location>
</feature>
<dbReference type="AlphaFoldDB" id="A0A240UJE3"/>
<keyword evidence="3" id="KW-0732">Signal</keyword>
<keyword evidence="2" id="KW-0812">Transmembrane</keyword>
<dbReference type="InterPro" id="IPR027628">
    <property type="entry name" value="DotA_TraY"/>
</dbReference>
<protein>
    <recommendedName>
        <fullName evidence="6">DotA/TraY family protein</fullName>
    </recommendedName>
</protein>
<evidence type="ECO:0000313" key="5">
    <source>
        <dbReference type="Proteomes" id="UP000194440"/>
    </source>
</evidence>
<feature type="signal peptide" evidence="3">
    <location>
        <begin position="1"/>
        <end position="27"/>
    </location>
</feature>
<keyword evidence="2" id="KW-0472">Membrane</keyword>
<feature type="transmembrane region" description="Helical" evidence="2">
    <location>
        <begin position="656"/>
        <end position="676"/>
    </location>
</feature>
<keyword evidence="2" id="KW-1133">Transmembrane helix</keyword>
<feature type="transmembrane region" description="Helical" evidence="2">
    <location>
        <begin position="108"/>
        <end position="129"/>
    </location>
</feature>
<proteinExistence type="predicted"/>
<dbReference type="Proteomes" id="UP000194440">
    <property type="component" value="Plasmid pACP4.1"/>
</dbReference>
<keyword evidence="5" id="KW-1185">Reference proteome</keyword>
<dbReference type="NCBIfam" id="TIGR04346">
    <property type="entry name" value="DotA_TraY"/>
    <property type="match status" value="1"/>
</dbReference>
<reference evidence="4" key="1">
    <citation type="submission" date="2017-05" db="EMBL/GenBank/DDBJ databases">
        <title>Polyphasic characterization of four soil-derived phenanthrene-degrading Acidovorax strains and proposal of Acidovorax phenanthrenivorans sp. nov.</title>
        <authorList>
            <person name="Singleton D."/>
            <person name="Lee J."/>
            <person name="Dickey A.N."/>
            <person name="Stroud A."/>
            <person name="Scholl E.H."/>
            <person name="Wright F.A."/>
            <person name="Aitken M.D."/>
        </authorList>
    </citation>
    <scope>NUCLEOTIDE SEQUENCE</scope>
    <source>
        <strain evidence="4">P4</strain>
        <plasmid evidence="4">pACP4.1</plasmid>
    </source>
</reference>
<dbReference type="EMBL" id="CP021367">
    <property type="protein sequence ID" value="ART61193.1"/>
    <property type="molecule type" value="Genomic_DNA"/>
</dbReference>
<dbReference type="KEGG" id="acip:CBP36_19705"/>
<dbReference type="OrthoDB" id="7010241at2"/>
<organism evidence="4 5">
    <name type="scientific">Acidovorax carolinensis</name>
    <dbReference type="NCBI Taxonomy" id="553814"/>
    <lineage>
        <taxon>Bacteria</taxon>
        <taxon>Pseudomonadati</taxon>
        <taxon>Pseudomonadota</taxon>
        <taxon>Betaproteobacteria</taxon>
        <taxon>Burkholderiales</taxon>
        <taxon>Comamonadaceae</taxon>
        <taxon>Acidovorax</taxon>
    </lineage>
</organism>
<keyword evidence="4" id="KW-0614">Plasmid</keyword>
<geneLocation type="plasmid" evidence="4 5">
    <name>pACP4.1</name>
</geneLocation>